<keyword evidence="7" id="KW-0067">ATP-binding</keyword>
<feature type="domain" description="Protein kinase" evidence="12">
    <location>
        <begin position="39"/>
        <end position="294"/>
    </location>
</feature>
<reference evidence="13 14" key="1">
    <citation type="journal article" date="2022" name="Nat. Ecol. Evol.">
        <title>A masculinizing supergene underlies an exaggerated male reproductive morph in a spider.</title>
        <authorList>
            <person name="Hendrickx F."/>
            <person name="De Corte Z."/>
            <person name="Sonet G."/>
            <person name="Van Belleghem S.M."/>
            <person name="Kostlbacher S."/>
            <person name="Vangestel C."/>
        </authorList>
    </citation>
    <scope>NUCLEOTIDE SEQUENCE [LARGE SCALE GENOMIC DNA]</scope>
    <source>
        <strain evidence="13">W744_W776</strain>
    </source>
</reference>
<keyword evidence="14" id="KW-1185">Reference proteome</keyword>
<dbReference type="PANTHER" id="PTHR24346">
    <property type="entry name" value="MAP/MICROTUBULE AFFINITY-REGULATING KINASE"/>
    <property type="match status" value="1"/>
</dbReference>
<dbReference type="GO" id="GO:0030154">
    <property type="term" value="P:cell differentiation"/>
    <property type="evidence" value="ECO:0007669"/>
    <property type="project" value="UniProtKB-KW"/>
</dbReference>
<dbReference type="GO" id="GO:0035556">
    <property type="term" value="P:intracellular signal transduction"/>
    <property type="evidence" value="ECO:0007669"/>
    <property type="project" value="TreeGrafter"/>
</dbReference>
<name>A0AAV6U564_9ARAC</name>
<dbReference type="AlphaFoldDB" id="A0AAV6U564"/>
<evidence type="ECO:0000313" key="14">
    <source>
        <dbReference type="Proteomes" id="UP000827092"/>
    </source>
</evidence>
<dbReference type="PANTHER" id="PTHR24346:SF102">
    <property type="entry name" value="TESTIS-SPECIFIC SERINE_THREONINE-PROTEIN KINASE 1"/>
    <property type="match status" value="1"/>
</dbReference>
<dbReference type="PROSITE" id="PS50011">
    <property type="entry name" value="PROTEIN_KINASE_DOM"/>
    <property type="match status" value="1"/>
</dbReference>
<comment type="caution">
    <text evidence="13">The sequence shown here is derived from an EMBL/GenBank/DDBJ whole genome shotgun (WGS) entry which is preliminary data.</text>
</comment>
<dbReference type="PROSITE" id="PS00108">
    <property type="entry name" value="PROTEIN_KINASE_ST"/>
    <property type="match status" value="1"/>
</dbReference>
<dbReference type="GO" id="GO:0007283">
    <property type="term" value="P:spermatogenesis"/>
    <property type="evidence" value="ECO:0007669"/>
    <property type="project" value="UniProtKB-KW"/>
</dbReference>
<evidence type="ECO:0000256" key="11">
    <source>
        <dbReference type="SAM" id="MobiDB-lite"/>
    </source>
</evidence>
<protein>
    <recommendedName>
        <fullName evidence="12">Protein kinase domain-containing protein</fullName>
    </recommendedName>
</protein>
<keyword evidence="4" id="KW-0479">Metal-binding</keyword>
<dbReference type="GO" id="GO:0005524">
    <property type="term" value="F:ATP binding"/>
    <property type="evidence" value="ECO:0007669"/>
    <property type="project" value="UniProtKB-KW"/>
</dbReference>
<accession>A0AAV6U564</accession>
<dbReference type="PIRSF" id="PIRSF000654">
    <property type="entry name" value="Integrin-linked_kinase"/>
    <property type="match status" value="1"/>
</dbReference>
<dbReference type="InterPro" id="IPR011009">
    <property type="entry name" value="Kinase-like_dom_sf"/>
</dbReference>
<keyword evidence="5" id="KW-0547">Nucleotide-binding</keyword>
<evidence type="ECO:0000256" key="1">
    <source>
        <dbReference type="ARBA" id="ARBA00001946"/>
    </source>
</evidence>
<dbReference type="GO" id="GO:0005737">
    <property type="term" value="C:cytoplasm"/>
    <property type="evidence" value="ECO:0007669"/>
    <property type="project" value="TreeGrafter"/>
</dbReference>
<dbReference type="GO" id="GO:0000287">
    <property type="term" value="F:magnesium ion binding"/>
    <property type="evidence" value="ECO:0007669"/>
    <property type="project" value="UniProtKB-ARBA"/>
</dbReference>
<evidence type="ECO:0000256" key="7">
    <source>
        <dbReference type="ARBA" id="ARBA00022840"/>
    </source>
</evidence>
<keyword evidence="6" id="KW-0221">Differentiation</keyword>
<dbReference type="Proteomes" id="UP000827092">
    <property type="component" value="Unassembled WGS sequence"/>
</dbReference>
<feature type="region of interest" description="Disordered" evidence="11">
    <location>
        <begin position="1"/>
        <end position="29"/>
    </location>
</feature>
<dbReference type="Gene3D" id="1.10.510.10">
    <property type="entry name" value="Transferase(Phosphotransferase) domain 1"/>
    <property type="match status" value="1"/>
</dbReference>
<dbReference type="Pfam" id="PF00069">
    <property type="entry name" value="Pkinase"/>
    <property type="match status" value="1"/>
</dbReference>
<keyword evidence="9" id="KW-0832">Ubl conjugation</keyword>
<dbReference type="GO" id="GO:0050321">
    <property type="term" value="F:tau-protein kinase activity"/>
    <property type="evidence" value="ECO:0007669"/>
    <property type="project" value="TreeGrafter"/>
</dbReference>
<dbReference type="SUPFAM" id="SSF56112">
    <property type="entry name" value="Protein kinase-like (PK-like)"/>
    <property type="match status" value="1"/>
</dbReference>
<comment type="cofactor">
    <cofactor evidence="1">
        <name>Mg(2+)</name>
        <dbReference type="ChEBI" id="CHEBI:18420"/>
    </cofactor>
</comment>
<keyword evidence="8" id="KW-0460">Magnesium</keyword>
<evidence type="ECO:0000256" key="6">
    <source>
        <dbReference type="ARBA" id="ARBA00022782"/>
    </source>
</evidence>
<keyword evidence="3" id="KW-0597">Phosphoprotein</keyword>
<evidence type="ECO:0000256" key="5">
    <source>
        <dbReference type="ARBA" id="ARBA00022741"/>
    </source>
</evidence>
<evidence type="ECO:0000256" key="2">
    <source>
        <dbReference type="ARBA" id="ARBA00022473"/>
    </source>
</evidence>
<evidence type="ECO:0000256" key="3">
    <source>
        <dbReference type="ARBA" id="ARBA00022553"/>
    </source>
</evidence>
<evidence type="ECO:0000256" key="9">
    <source>
        <dbReference type="ARBA" id="ARBA00022843"/>
    </source>
</evidence>
<dbReference type="FunFam" id="1.10.510.10:FF:000658">
    <property type="entry name" value="Protein CBG12184"/>
    <property type="match status" value="1"/>
</dbReference>
<evidence type="ECO:0000256" key="4">
    <source>
        <dbReference type="ARBA" id="ARBA00022723"/>
    </source>
</evidence>
<feature type="compositionally biased region" description="Basic and acidic residues" evidence="11">
    <location>
        <begin position="13"/>
        <end position="29"/>
    </location>
</feature>
<dbReference type="GO" id="GO:0000226">
    <property type="term" value="P:microtubule cytoskeleton organization"/>
    <property type="evidence" value="ECO:0007669"/>
    <property type="project" value="TreeGrafter"/>
</dbReference>
<gene>
    <name evidence="13" type="ORF">JTE90_006822</name>
</gene>
<evidence type="ECO:0000256" key="8">
    <source>
        <dbReference type="ARBA" id="ARBA00022842"/>
    </source>
</evidence>
<organism evidence="13 14">
    <name type="scientific">Oedothorax gibbosus</name>
    <dbReference type="NCBI Taxonomy" id="931172"/>
    <lineage>
        <taxon>Eukaryota</taxon>
        <taxon>Metazoa</taxon>
        <taxon>Ecdysozoa</taxon>
        <taxon>Arthropoda</taxon>
        <taxon>Chelicerata</taxon>
        <taxon>Arachnida</taxon>
        <taxon>Araneae</taxon>
        <taxon>Araneomorphae</taxon>
        <taxon>Entelegynae</taxon>
        <taxon>Araneoidea</taxon>
        <taxon>Linyphiidae</taxon>
        <taxon>Erigoninae</taxon>
        <taxon>Oedothorax</taxon>
    </lineage>
</organism>
<keyword evidence="2" id="KW-0217">Developmental protein</keyword>
<dbReference type="InterPro" id="IPR000719">
    <property type="entry name" value="Prot_kinase_dom"/>
</dbReference>
<sequence>MSQIPFDSIIVQKKSESQSEGNHKATKKSSSEELKQCGFEIGEELGKGSYCKVRKATYNNQQIAVKIINRAGLSNSFLNKFLPREIEILGKIKHENIIKIHKILNYTDRVYIFMELAQNDMLNYIRGRGHLPEKEARNYFRQIVNALKYLHSMNVAHRDLKCENIMITGNNTIKIIDLGFSRSTVNSSGRRILSETYCGSTAYAAPEVLQGTPYNPMMYDVWSLGCVLFIMVTGRMPFDDKNIRKLVTYQLKKKIKFPSSFTLSSKVKDLIKCMLEPDVTKRMSITRVAQSAWLKMEDSNSEKETENKKD</sequence>
<proteinExistence type="predicted"/>
<dbReference type="InterPro" id="IPR008271">
    <property type="entry name" value="Ser/Thr_kinase_AS"/>
</dbReference>
<evidence type="ECO:0000256" key="10">
    <source>
        <dbReference type="ARBA" id="ARBA00022871"/>
    </source>
</evidence>
<evidence type="ECO:0000313" key="13">
    <source>
        <dbReference type="EMBL" id="KAG8179452.1"/>
    </source>
</evidence>
<keyword evidence="10" id="KW-0744">Spermatogenesis</keyword>
<dbReference type="EMBL" id="JAFNEN010000626">
    <property type="protein sequence ID" value="KAG8179452.1"/>
    <property type="molecule type" value="Genomic_DNA"/>
</dbReference>
<dbReference type="SMART" id="SM00220">
    <property type="entry name" value="S_TKc"/>
    <property type="match status" value="1"/>
</dbReference>
<evidence type="ECO:0000259" key="12">
    <source>
        <dbReference type="PROSITE" id="PS50011"/>
    </source>
</evidence>